<dbReference type="EMBL" id="JH687407">
    <property type="protein sequence ID" value="EIM79205.1"/>
    <property type="molecule type" value="Genomic_DNA"/>
</dbReference>
<gene>
    <name evidence="1" type="ORF">STEHIDRAFT_116682</name>
</gene>
<reference evidence="2" key="1">
    <citation type="journal article" date="2012" name="Science">
        <title>The Paleozoic origin of enzymatic lignin decomposition reconstructed from 31 fungal genomes.</title>
        <authorList>
            <person name="Floudas D."/>
            <person name="Binder M."/>
            <person name="Riley R."/>
            <person name="Barry K."/>
            <person name="Blanchette R.A."/>
            <person name="Henrissat B."/>
            <person name="Martinez A.T."/>
            <person name="Otillar R."/>
            <person name="Spatafora J.W."/>
            <person name="Yadav J.S."/>
            <person name="Aerts A."/>
            <person name="Benoit I."/>
            <person name="Boyd A."/>
            <person name="Carlson A."/>
            <person name="Copeland A."/>
            <person name="Coutinho P.M."/>
            <person name="de Vries R.P."/>
            <person name="Ferreira P."/>
            <person name="Findley K."/>
            <person name="Foster B."/>
            <person name="Gaskell J."/>
            <person name="Glotzer D."/>
            <person name="Gorecki P."/>
            <person name="Heitman J."/>
            <person name="Hesse C."/>
            <person name="Hori C."/>
            <person name="Igarashi K."/>
            <person name="Jurgens J.A."/>
            <person name="Kallen N."/>
            <person name="Kersten P."/>
            <person name="Kohler A."/>
            <person name="Kuees U."/>
            <person name="Kumar T.K.A."/>
            <person name="Kuo A."/>
            <person name="LaButti K."/>
            <person name="Larrondo L.F."/>
            <person name="Lindquist E."/>
            <person name="Ling A."/>
            <person name="Lombard V."/>
            <person name="Lucas S."/>
            <person name="Lundell T."/>
            <person name="Martin R."/>
            <person name="McLaughlin D.J."/>
            <person name="Morgenstern I."/>
            <person name="Morin E."/>
            <person name="Murat C."/>
            <person name="Nagy L.G."/>
            <person name="Nolan M."/>
            <person name="Ohm R.A."/>
            <person name="Patyshakuliyeva A."/>
            <person name="Rokas A."/>
            <person name="Ruiz-Duenas F.J."/>
            <person name="Sabat G."/>
            <person name="Salamov A."/>
            <person name="Samejima M."/>
            <person name="Schmutz J."/>
            <person name="Slot J.C."/>
            <person name="St John F."/>
            <person name="Stenlid J."/>
            <person name="Sun H."/>
            <person name="Sun S."/>
            <person name="Syed K."/>
            <person name="Tsang A."/>
            <person name="Wiebenga A."/>
            <person name="Young D."/>
            <person name="Pisabarro A."/>
            <person name="Eastwood D.C."/>
            <person name="Martin F."/>
            <person name="Cullen D."/>
            <person name="Grigoriev I.V."/>
            <person name="Hibbett D.S."/>
        </authorList>
    </citation>
    <scope>NUCLEOTIDE SEQUENCE [LARGE SCALE GENOMIC DNA]</scope>
    <source>
        <strain evidence="2">FP-91666</strain>
    </source>
</reference>
<dbReference type="RefSeq" id="XP_007311664.1">
    <property type="nucleotide sequence ID" value="XM_007311602.1"/>
</dbReference>
<dbReference type="Proteomes" id="UP000053927">
    <property type="component" value="Unassembled WGS sequence"/>
</dbReference>
<evidence type="ECO:0000313" key="2">
    <source>
        <dbReference type="Proteomes" id="UP000053927"/>
    </source>
</evidence>
<keyword evidence="2" id="KW-1185">Reference proteome</keyword>
<organism evidence="1 2">
    <name type="scientific">Stereum hirsutum (strain FP-91666)</name>
    <name type="common">White-rot fungus</name>
    <dbReference type="NCBI Taxonomy" id="721885"/>
    <lineage>
        <taxon>Eukaryota</taxon>
        <taxon>Fungi</taxon>
        <taxon>Dikarya</taxon>
        <taxon>Basidiomycota</taxon>
        <taxon>Agaricomycotina</taxon>
        <taxon>Agaricomycetes</taxon>
        <taxon>Russulales</taxon>
        <taxon>Stereaceae</taxon>
        <taxon>Stereum</taxon>
    </lineage>
</organism>
<dbReference type="AlphaFoldDB" id="R7RWM0"/>
<accession>R7RWM0</accession>
<dbReference type="GeneID" id="18795958"/>
<evidence type="ECO:0000313" key="1">
    <source>
        <dbReference type="EMBL" id="EIM79205.1"/>
    </source>
</evidence>
<proteinExistence type="predicted"/>
<name>R7RWM0_STEHR</name>
<protein>
    <submittedName>
        <fullName evidence="1">Uncharacterized protein</fullName>
    </submittedName>
</protein>
<sequence>MSITMSTLPPFHNLTDDIVDHILKTLFCSIMQDFTRSGTLWKLSPNAWTKTLRVLYDKFFRLRLICKNMNERITYHGILWTILPLGQMDQLDVQRSLKYSKNCPLTVLLSDARSRSNFDILLHSSQHKNRVQTLYIDLMASEWPGLSMIMQLHQFPALETLFLSSRGIEEEEEDEDAVIVANVGGWGNAPANMGGWGNATANNTFNWAVGGGNGVVAALPTHPTAIPTIPPLVARRHGTQLSYKVGIANLAHVSANVLCIRDRAFAWQHFTPPYRLTTLQVQAGYESGDGRFPLNIEHLDRAIRPITTLRELQLWDVDAYGPHGLQPITQSNVRYIAIRGTHGSIAAVSHYLRYCNPRVLIIEITDEFSGSHHAVYTDIQSAAQTFTDLHTISSVGVFVTISETPEHNNTVDLVLTAADGSVLSLQVPYSHSRALHAIMQTCVPKGTRLSFEITPGDEYGEVTSTVFLRCISLDAFTSYHLRVESHQITPILSTLEHHRPREPVGFVWLHGESRCATWARVVTDHQQWIPYVRIAVVSKCSTTKITHEPNWVDWQNKPLFSPSVTKAHTHLMRMMRYME</sequence>
<dbReference type="KEGG" id="shs:STEHIDRAFT_116682"/>